<organism evidence="2 3">
    <name type="scientific">Clonorchis sinensis</name>
    <name type="common">Chinese liver fluke</name>
    <dbReference type="NCBI Taxonomy" id="79923"/>
    <lineage>
        <taxon>Eukaryota</taxon>
        <taxon>Metazoa</taxon>
        <taxon>Spiralia</taxon>
        <taxon>Lophotrochozoa</taxon>
        <taxon>Platyhelminthes</taxon>
        <taxon>Trematoda</taxon>
        <taxon>Digenea</taxon>
        <taxon>Opisthorchiida</taxon>
        <taxon>Opisthorchiata</taxon>
        <taxon>Opisthorchiidae</taxon>
        <taxon>Clonorchis</taxon>
    </lineage>
</organism>
<evidence type="ECO:0000313" key="3">
    <source>
        <dbReference type="Proteomes" id="UP000008909"/>
    </source>
</evidence>
<proteinExistence type="predicted"/>
<protein>
    <submittedName>
        <fullName evidence="2">Uncharacterized protein</fullName>
    </submittedName>
</protein>
<name>G7Y3A1_CLOSI</name>
<feature type="compositionally biased region" description="Polar residues" evidence="1">
    <location>
        <begin position="121"/>
        <end position="151"/>
    </location>
</feature>
<dbReference type="Proteomes" id="UP000008909">
    <property type="component" value="Unassembled WGS sequence"/>
</dbReference>
<accession>G7Y3A1</accession>
<sequence length="281" mass="32041">MTISRLKPFKAHSHKIGFSSQLSSNFNEIGFGHRTRRKFGNVTLDLIKGGVAARHRKGATAGRFFKSSLATVTADAHDHQMLTYNRETGATRAGSRFWLLNRAKLRAYWLEDHKTDDLTHTPPTSENKASGKEMQSVNQDKVQDNSSILSHSSGDTNIRSIFNLNNGWKINESRKSLTNRSEDGTQAFVTQSCPASSSSIKHSHDYLYSSACYAFHAEQNNLDDDKHQSRVWQTGKPQLNDTRFRKWNTRYITTKDSRSLQLPVWLKIPDRMDHTWKVAEK</sequence>
<reference key="2">
    <citation type="submission" date="2011-10" db="EMBL/GenBank/DDBJ databases">
        <title>The genome and transcriptome sequence of Clonorchis sinensis provide insights into the carcinogenic liver fluke.</title>
        <authorList>
            <person name="Wang X."/>
            <person name="Huang Y."/>
            <person name="Chen W."/>
            <person name="Liu H."/>
            <person name="Guo L."/>
            <person name="Chen Y."/>
            <person name="Luo F."/>
            <person name="Zhou W."/>
            <person name="Sun J."/>
            <person name="Mao Q."/>
            <person name="Liang P."/>
            <person name="Zhou C."/>
            <person name="Tian Y."/>
            <person name="Men J."/>
            <person name="Lv X."/>
            <person name="Huang L."/>
            <person name="Zhou J."/>
            <person name="Hu Y."/>
            <person name="Li R."/>
            <person name="Zhang F."/>
            <person name="Lei H."/>
            <person name="Li X."/>
            <person name="Hu X."/>
            <person name="Liang C."/>
            <person name="Xu J."/>
            <person name="Wu Z."/>
            <person name="Yu X."/>
        </authorList>
    </citation>
    <scope>NUCLEOTIDE SEQUENCE</scope>
    <source>
        <strain>Henan</strain>
    </source>
</reference>
<keyword evidence="3" id="KW-1185">Reference proteome</keyword>
<gene>
    <name evidence="2" type="ORF">CLF_100363</name>
</gene>
<dbReference type="AlphaFoldDB" id="G7Y3A1"/>
<evidence type="ECO:0000256" key="1">
    <source>
        <dbReference type="SAM" id="MobiDB-lite"/>
    </source>
</evidence>
<evidence type="ECO:0000313" key="2">
    <source>
        <dbReference type="EMBL" id="GAA47438.1"/>
    </source>
</evidence>
<reference evidence="2" key="1">
    <citation type="journal article" date="2011" name="Genome Biol.">
        <title>The draft genome of the carcinogenic human liver fluke Clonorchis sinensis.</title>
        <authorList>
            <person name="Wang X."/>
            <person name="Chen W."/>
            <person name="Huang Y."/>
            <person name="Sun J."/>
            <person name="Men J."/>
            <person name="Liu H."/>
            <person name="Luo F."/>
            <person name="Guo L."/>
            <person name="Lv X."/>
            <person name="Deng C."/>
            <person name="Zhou C."/>
            <person name="Fan Y."/>
            <person name="Li X."/>
            <person name="Huang L."/>
            <person name="Hu Y."/>
            <person name="Liang C."/>
            <person name="Hu X."/>
            <person name="Xu J."/>
            <person name="Yu X."/>
        </authorList>
    </citation>
    <scope>NUCLEOTIDE SEQUENCE [LARGE SCALE GENOMIC DNA]</scope>
    <source>
        <strain evidence="2">Henan</strain>
    </source>
</reference>
<dbReference type="EMBL" id="DF142838">
    <property type="protein sequence ID" value="GAA47438.1"/>
    <property type="molecule type" value="Genomic_DNA"/>
</dbReference>
<feature type="region of interest" description="Disordered" evidence="1">
    <location>
        <begin position="115"/>
        <end position="151"/>
    </location>
</feature>